<organism evidence="2 3">
    <name type="scientific">Mycoplasma haemofelis (strain Langford 1)</name>
    <name type="common">Haemobartonella felis</name>
    <dbReference type="NCBI Taxonomy" id="941640"/>
    <lineage>
        <taxon>Bacteria</taxon>
        <taxon>Bacillati</taxon>
        <taxon>Mycoplasmatota</taxon>
        <taxon>Mollicutes</taxon>
        <taxon>Mycoplasmataceae</taxon>
        <taxon>Mycoplasma</taxon>
    </lineage>
</organism>
<feature type="transmembrane region" description="Helical" evidence="1">
    <location>
        <begin position="28"/>
        <end position="48"/>
    </location>
</feature>
<dbReference type="EMBL" id="FR773153">
    <property type="protein sequence ID" value="CBY92394.1"/>
    <property type="molecule type" value="Genomic_DNA"/>
</dbReference>
<keyword evidence="1" id="KW-0472">Membrane</keyword>
<feature type="transmembrane region" description="Helical" evidence="1">
    <location>
        <begin position="108"/>
        <end position="140"/>
    </location>
</feature>
<dbReference type="OrthoDB" id="9838485at2"/>
<proteinExistence type="predicted"/>
<gene>
    <name evidence="2" type="ordered locus">HF1_03860</name>
</gene>
<evidence type="ECO:0000313" key="2">
    <source>
        <dbReference type="EMBL" id="CBY92394.1"/>
    </source>
</evidence>
<reference evidence="2 3" key="1">
    <citation type="journal article" date="2011" name="J. Bacteriol.">
        <title>Complete genome sequence of Mycoplasma haemofelis, a hemotropic mycoplasma.</title>
        <authorList>
            <person name="Barker E.N."/>
            <person name="Helps C.R."/>
            <person name="Peters I.R."/>
            <person name="Darby A.C."/>
            <person name="Radford A.D."/>
            <person name="Tasker S."/>
        </authorList>
    </citation>
    <scope>NUCLEOTIDE SEQUENCE [LARGE SCALE GENOMIC DNA]</scope>
    <source>
        <strain evidence="2 3">Langford 1</strain>
    </source>
</reference>
<evidence type="ECO:0000256" key="1">
    <source>
        <dbReference type="SAM" id="Phobius"/>
    </source>
</evidence>
<accession>E8ZGX3</accession>
<dbReference type="AlphaFoldDB" id="E8ZGX3"/>
<dbReference type="Proteomes" id="UP000008637">
    <property type="component" value="Chromosome"/>
</dbReference>
<name>E8ZGX3_MYCHL</name>
<feature type="transmembrane region" description="Helical" evidence="1">
    <location>
        <begin position="60"/>
        <end position="77"/>
    </location>
</feature>
<keyword evidence="1" id="KW-1133">Transmembrane helix</keyword>
<dbReference type="HOGENOM" id="CLU_1658839_0_0_14"/>
<dbReference type="KEGG" id="mha:HF1_03860"/>
<keyword evidence="3" id="KW-1185">Reference proteome</keyword>
<keyword evidence="1" id="KW-0812">Transmembrane</keyword>
<sequence>MNSEVDTFSLIEGFLKESESLISYWKKCFILLLCCGMTCTFIIIISSVLELGGEDKMPLILAPIACVFFPAIIVDLYKSYKLANYIKGFYQDISENDIRAAFASGKQILNIMVILTIVLALLAPIVHSLGSLIVIAPLFLKAKFNKVNKELIEMKDSFI</sequence>
<protein>
    <submittedName>
        <fullName evidence="2">Uncharacterized protein</fullName>
    </submittedName>
</protein>
<evidence type="ECO:0000313" key="3">
    <source>
        <dbReference type="Proteomes" id="UP000008637"/>
    </source>
</evidence>